<evidence type="ECO:0000313" key="3">
    <source>
        <dbReference type="Proteomes" id="UP001140091"/>
    </source>
</evidence>
<dbReference type="OrthoDB" id="3160134at2759"/>
<reference evidence="2" key="1">
    <citation type="submission" date="2022-06" db="EMBL/GenBank/DDBJ databases">
        <title>Genome Sequence of Candolleomyces eurysporus.</title>
        <authorList>
            <person name="Buettner E."/>
        </authorList>
    </citation>
    <scope>NUCLEOTIDE SEQUENCE</scope>
    <source>
        <strain evidence="2">VTCC 930004</strain>
    </source>
</reference>
<feature type="region of interest" description="Disordered" evidence="1">
    <location>
        <begin position="1"/>
        <end position="34"/>
    </location>
</feature>
<gene>
    <name evidence="2" type="ORF">H1R20_g4135</name>
</gene>
<comment type="caution">
    <text evidence="2">The sequence shown here is derived from an EMBL/GenBank/DDBJ whole genome shotgun (WGS) entry which is preliminary data.</text>
</comment>
<evidence type="ECO:0000256" key="1">
    <source>
        <dbReference type="SAM" id="MobiDB-lite"/>
    </source>
</evidence>
<keyword evidence="3" id="KW-1185">Reference proteome</keyword>
<dbReference type="EMBL" id="JANBPK010000754">
    <property type="protein sequence ID" value="KAJ2932986.1"/>
    <property type="molecule type" value="Genomic_DNA"/>
</dbReference>
<dbReference type="Pfam" id="PF20414">
    <property type="entry name" value="DUF6698"/>
    <property type="match status" value="1"/>
</dbReference>
<feature type="region of interest" description="Disordered" evidence="1">
    <location>
        <begin position="346"/>
        <end position="365"/>
    </location>
</feature>
<organism evidence="2 3">
    <name type="scientific">Candolleomyces eurysporus</name>
    <dbReference type="NCBI Taxonomy" id="2828524"/>
    <lineage>
        <taxon>Eukaryota</taxon>
        <taxon>Fungi</taxon>
        <taxon>Dikarya</taxon>
        <taxon>Basidiomycota</taxon>
        <taxon>Agaricomycotina</taxon>
        <taxon>Agaricomycetes</taxon>
        <taxon>Agaricomycetidae</taxon>
        <taxon>Agaricales</taxon>
        <taxon>Agaricineae</taxon>
        <taxon>Psathyrellaceae</taxon>
        <taxon>Candolleomyces</taxon>
    </lineage>
</organism>
<dbReference type="InterPro" id="IPR046521">
    <property type="entry name" value="DUF6698"/>
</dbReference>
<protein>
    <submittedName>
        <fullName evidence="2">Uncharacterized protein</fullName>
    </submittedName>
</protein>
<proteinExistence type="predicted"/>
<feature type="non-terminal residue" evidence="2">
    <location>
        <position position="1"/>
    </location>
</feature>
<name>A0A9W8JDS1_9AGAR</name>
<dbReference type="AlphaFoldDB" id="A0A9W8JDS1"/>
<feature type="compositionally biased region" description="Polar residues" evidence="1">
    <location>
        <begin position="1"/>
        <end position="14"/>
    </location>
</feature>
<accession>A0A9W8JDS1</accession>
<feature type="compositionally biased region" description="Polar residues" evidence="1">
    <location>
        <begin position="22"/>
        <end position="32"/>
    </location>
</feature>
<dbReference type="Proteomes" id="UP001140091">
    <property type="component" value="Unassembled WGS sequence"/>
</dbReference>
<sequence>MSTPPAGNKENANPNPRFGTVQPASESQSLKRQGSVLDWGARKKPAKSDPLVHHGRHFGRTVHAFANIHSLILAGLSIESEGLESAQQRREYRVYKKLLKMIPNFEERLLEAEPEEIVAMATQIQKGASSSRSDDTSSMKPVIIDWITPAEEPLKPLLARNQKLDRGFNHPVTGRLLCPTSLDWSDPEIRTALKNKEISISGADWPRFLYCDERYDPGDPWMGLLRGELLISGFKHIFTSPSSTEDAPRATRSGNARIHGMTRVTPASIAYTATQVRFALSSATTFCRTDRDTDSETFYTSLIELLEDPEEEQETKALLSWWNGRVFPSASNTRRIAPENSALSNIRRKRASRKASASGGAGTKL</sequence>
<evidence type="ECO:0000313" key="2">
    <source>
        <dbReference type="EMBL" id="KAJ2932986.1"/>
    </source>
</evidence>